<dbReference type="EMBL" id="MU004233">
    <property type="protein sequence ID" value="KAF2671403.1"/>
    <property type="molecule type" value="Genomic_DNA"/>
</dbReference>
<feature type="transmembrane region" description="Helical" evidence="1">
    <location>
        <begin position="84"/>
        <end position="104"/>
    </location>
</feature>
<keyword evidence="1" id="KW-0472">Membrane</keyword>
<feature type="transmembrane region" description="Helical" evidence="1">
    <location>
        <begin position="116"/>
        <end position="135"/>
    </location>
</feature>
<evidence type="ECO:0000313" key="3">
    <source>
        <dbReference type="Proteomes" id="UP000799302"/>
    </source>
</evidence>
<keyword evidence="3" id="KW-1185">Reference proteome</keyword>
<proteinExistence type="predicted"/>
<evidence type="ECO:0000313" key="2">
    <source>
        <dbReference type="EMBL" id="KAF2671403.1"/>
    </source>
</evidence>
<dbReference type="PANTHER" id="PTHR47797">
    <property type="entry name" value="DEHYDROGENASE, PUTATIVE (AFU_ORTHOLOGUE AFUA_8G05805)-RELATED"/>
    <property type="match status" value="1"/>
</dbReference>
<protein>
    <recommendedName>
        <fullName evidence="4">Cytochrome b561 domain-containing protein</fullName>
    </recommendedName>
</protein>
<keyword evidence="1" id="KW-1133">Transmembrane helix</keyword>
<feature type="transmembrane region" description="Helical" evidence="1">
    <location>
        <begin position="156"/>
        <end position="175"/>
    </location>
</feature>
<dbReference type="Gene3D" id="1.20.120.1770">
    <property type="match status" value="1"/>
</dbReference>
<evidence type="ECO:0008006" key="4">
    <source>
        <dbReference type="Google" id="ProtNLM"/>
    </source>
</evidence>
<organism evidence="2 3">
    <name type="scientific">Microthyrium microscopicum</name>
    <dbReference type="NCBI Taxonomy" id="703497"/>
    <lineage>
        <taxon>Eukaryota</taxon>
        <taxon>Fungi</taxon>
        <taxon>Dikarya</taxon>
        <taxon>Ascomycota</taxon>
        <taxon>Pezizomycotina</taxon>
        <taxon>Dothideomycetes</taxon>
        <taxon>Dothideomycetes incertae sedis</taxon>
        <taxon>Microthyriales</taxon>
        <taxon>Microthyriaceae</taxon>
        <taxon>Microthyrium</taxon>
    </lineage>
</organism>
<sequence length="220" mass="24621">MNLHSLSHYLFHCHDHHNSNTSHPLFHIQPNIETLLHPTDPLRRQFHIAHSILSSGAIVLLFPSLALSLRLLHSGALARLHWTLQACTLTMLLASAVLGVWLSILDGNNQHLPHSIAGGLLTLLFIAQPLLAAFSRMPVSLPASELNKKWFTREKFARGAGVLVVLLGLQLAWRADGSRRGVYVMMAVGLGLVEEWIRWGVGKREVSVGEWVREKERERV</sequence>
<dbReference type="AlphaFoldDB" id="A0A6A6UIV7"/>
<accession>A0A6A6UIV7</accession>
<feature type="transmembrane region" description="Helical" evidence="1">
    <location>
        <begin position="48"/>
        <end position="72"/>
    </location>
</feature>
<name>A0A6A6UIV7_9PEZI</name>
<reference evidence="2" key="1">
    <citation type="journal article" date="2020" name="Stud. Mycol.">
        <title>101 Dothideomycetes genomes: a test case for predicting lifestyles and emergence of pathogens.</title>
        <authorList>
            <person name="Haridas S."/>
            <person name="Albert R."/>
            <person name="Binder M."/>
            <person name="Bloem J."/>
            <person name="Labutti K."/>
            <person name="Salamov A."/>
            <person name="Andreopoulos B."/>
            <person name="Baker S."/>
            <person name="Barry K."/>
            <person name="Bills G."/>
            <person name="Bluhm B."/>
            <person name="Cannon C."/>
            <person name="Castanera R."/>
            <person name="Culley D."/>
            <person name="Daum C."/>
            <person name="Ezra D."/>
            <person name="Gonzalez J."/>
            <person name="Henrissat B."/>
            <person name="Kuo A."/>
            <person name="Liang C."/>
            <person name="Lipzen A."/>
            <person name="Lutzoni F."/>
            <person name="Magnuson J."/>
            <person name="Mondo S."/>
            <person name="Nolan M."/>
            <person name="Ohm R."/>
            <person name="Pangilinan J."/>
            <person name="Park H.-J."/>
            <person name="Ramirez L."/>
            <person name="Alfaro M."/>
            <person name="Sun H."/>
            <person name="Tritt A."/>
            <person name="Yoshinaga Y."/>
            <person name="Zwiers L.-H."/>
            <person name="Turgeon B."/>
            <person name="Goodwin S."/>
            <person name="Spatafora J."/>
            <person name="Crous P."/>
            <person name="Grigoriev I."/>
        </authorList>
    </citation>
    <scope>NUCLEOTIDE SEQUENCE</scope>
    <source>
        <strain evidence="2">CBS 115976</strain>
    </source>
</reference>
<gene>
    <name evidence="2" type="ORF">BT63DRAFT_477889</name>
</gene>
<dbReference type="PANTHER" id="PTHR47797:SF5">
    <property type="entry name" value="CELLOBIOSE DEHYDROGENASE CYTOCHROME DOMAIN-CONTAINING PROTEIN"/>
    <property type="match status" value="1"/>
</dbReference>
<evidence type="ECO:0000256" key="1">
    <source>
        <dbReference type="SAM" id="Phobius"/>
    </source>
</evidence>
<keyword evidence="1" id="KW-0812">Transmembrane</keyword>
<dbReference type="Proteomes" id="UP000799302">
    <property type="component" value="Unassembled WGS sequence"/>
</dbReference>